<keyword evidence="3" id="KW-1003">Cell membrane</keyword>
<dbReference type="InterPro" id="IPR002509">
    <property type="entry name" value="NODB_dom"/>
</dbReference>
<feature type="chain" id="PRO_5046617404" description="NodB homology domain-containing protein" evidence="12">
    <location>
        <begin position="21"/>
        <end position="256"/>
    </location>
</feature>
<protein>
    <recommendedName>
        <fullName evidence="13">NodB homology domain-containing protein</fullName>
    </recommendedName>
</protein>
<evidence type="ECO:0000313" key="15">
    <source>
        <dbReference type="Proteomes" id="UP001556367"/>
    </source>
</evidence>
<dbReference type="EMBL" id="JASNQZ010000004">
    <property type="protein sequence ID" value="KAL0957835.1"/>
    <property type="molecule type" value="Genomic_DNA"/>
</dbReference>
<evidence type="ECO:0000256" key="9">
    <source>
        <dbReference type="ARBA" id="ARBA00023277"/>
    </source>
</evidence>
<keyword evidence="15" id="KW-1185">Reference proteome</keyword>
<proteinExistence type="predicted"/>
<keyword evidence="7" id="KW-0378">Hydrolase</keyword>
<evidence type="ECO:0000259" key="13">
    <source>
        <dbReference type="PROSITE" id="PS51677"/>
    </source>
</evidence>
<keyword evidence="11" id="KW-0961">Cell wall biogenesis/degradation</keyword>
<evidence type="ECO:0000256" key="10">
    <source>
        <dbReference type="ARBA" id="ARBA00023288"/>
    </source>
</evidence>
<keyword evidence="10" id="KW-0449">Lipoprotein</keyword>
<gene>
    <name evidence="14" type="ORF">HGRIS_000020</name>
</gene>
<reference evidence="15" key="1">
    <citation type="submission" date="2024-06" db="EMBL/GenBank/DDBJ databases">
        <title>Multi-omics analyses provide insights into the biosynthesis of the anticancer antibiotic pleurotin in Hohenbuehelia grisea.</title>
        <authorList>
            <person name="Weaver J.A."/>
            <person name="Alberti F."/>
        </authorList>
    </citation>
    <scope>NUCLEOTIDE SEQUENCE [LARGE SCALE GENOMIC DNA]</scope>
    <source>
        <strain evidence="15">T-177</strain>
    </source>
</reference>
<dbReference type="SUPFAM" id="SSF88713">
    <property type="entry name" value="Glycoside hydrolase/deacetylase"/>
    <property type="match status" value="1"/>
</dbReference>
<dbReference type="InterPro" id="IPR011330">
    <property type="entry name" value="Glyco_hydro/deAcase_b/a-brl"/>
</dbReference>
<sequence>MKGSSFLVASLSILLCAVGAQPATVALKGHRAGPATIFTGCVVNKMAALTFDDGPNIYEAGISDVLTAHGVRGTFFVNGDLYNCIYDKQIVKNLRHSFLAGHQIGSHTWAHLDLTTLNETQIHSEMSRTELALQKILGVTPAFMRPPFGSYNDLVRNVSGTRGQSLVIWNVDTRDWAGLTVAESEAIYQTAIDAKQDTILPLMHETFNTTAFELLPWAIKALKAAGYRFGTVAECVGQRPYQAFNLPRIRDRTWTC</sequence>
<comment type="cofactor">
    <cofactor evidence="1">
        <name>Co(2+)</name>
        <dbReference type="ChEBI" id="CHEBI:48828"/>
    </cofactor>
</comment>
<dbReference type="PROSITE" id="PS51677">
    <property type="entry name" value="NODB"/>
    <property type="match status" value="1"/>
</dbReference>
<dbReference type="CDD" id="cd10951">
    <property type="entry name" value="CE4_ClCDA_like"/>
    <property type="match status" value="1"/>
</dbReference>
<keyword evidence="5" id="KW-0479">Metal-binding</keyword>
<keyword evidence="4" id="KW-0336">GPI-anchor</keyword>
<evidence type="ECO:0000313" key="14">
    <source>
        <dbReference type="EMBL" id="KAL0957835.1"/>
    </source>
</evidence>
<organism evidence="14 15">
    <name type="scientific">Hohenbuehelia grisea</name>
    <dbReference type="NCBI Taxonomy" id="104357"/>
    <lineage>
        <taxon>Eukaryota</taxon>
        <taxon>Fungi</taxon>
        <taxon>Dikarya</taxon>
        <taxon>Basidiomycota</taxon>
        <taxon>Agaricomycotina</taxon>
        <taxon>Agaricomycetes</taxon>
        <taxon>Agaricomycetidae</taxon>
        <taxon>Agaricales</taxon>
        <taxon>Pleurotineae</taxon>
        <taxon>Pleurotaceae</taxon>
        <taxon>Hohenbuehelia</taxon>
    </lineage>
</organism>
<evidence type="ECO:0000256" key="2">
    <source>
        <dbReference type="ARBA" id="ARBA00004609"/>
    </source>
</evidence>
<name>A0ABR3JRN3_9AGAR</name>
<dbReference type="Gene3D" id="3.20.20.370">
    <property type="entry name" value="Glycoside hydrolase/deacetylase"/>
    <property type="match status" value="1"/>
</dbReference>
<evidence type="ECO:0000256" key="5">
    <source>
        <dbReference type="ARBA" id="ARBA00022723"/>
    </source>
</evidence>
<evidence type="ECO:0000256" key="4">
    <source>
        <dbReference type="ARBA" id="ARBA00022622"/>
    </source>
</evidence>
<evidence type="ECO:0000256" key="3">
    <source>
        <dbReference type="ARBA" id="ARBA00022475"/>
    </source>
</evidence>
<keyword evidence="4" id="KW-0325">Glycoprotein</keyword>
<evidence type="ECO:0000256" key="6">
    <source>
        <dbReference type="ARBA" id="ARBA00022729"/>
    </source>
</evidence>
<feature type="signal peptide" evidence="12">
    <location>
        <begin position="1"/>
        <end position="20"/>
    </location>
</feature>
<evidence type="ECO:0000256" key="8">
    <source>
        <dbReference type="ARBA" id="ARBA00023136"/>
    </source>
</evidence>
<dbReference type="PANTHER" id="PTHR46471:SF2">
    <property type="entry name" value="CHITIN DEACETYLASE-RELATED"/>
    <property type="match status" value="1"/>
</dbReference>
<dbReference type="PANTHER" id="PTHR46471">
    <property type="entry name" value="CHITIN DEACETYLASE"/>
    <property type="match status" value="1"/>
</dbReference>
<feature type="domain" description="NodB homology" evidence="13">
    <location>
        <begin position="45"/>
        <end position="230"/>
    </location>
</feature>
<evidence type="ECO:0000256" key="11">
    <source>
        <dbReference type="ARBA" id="ARBA00023316"/>
    </source>
</evidence>
<dbReference type="Proteomes" id="UP001556367">
    <property type="component" value="Unassembled WGS sequence"/>
</dbReference>
<comment type="caution">
    <text evidence="14">The sequence shown here is derived from an EMBL/GenBank/DDBJ whole genome shotgun (WGS) entry which is preliminary data.</text>
</comment>
<evidence type="ECO:0000256" key="1">
    <source>
        <dbReference type="ARBA" id="ARBA00001941"/>
    </source>
</evidence>
<keyword evidence="6 12" id="KW-0732">Signal</keyword>
<accession>A0ABR3JRN3</accession>
<evidence type="ECO:0000256" key="12">
    <source>
        <dbReference type="SAM" id="SignalP"/>
    </source>
</evidence>
<evidence type="ECO:0000256" key="7">
    <source>
        <dbReference type="ARBA" id="ARBA00022801"/>
    </source>
</evidence>
<comment type="subcellular location">
    <subcellularLocation>
        <location evidence="2">Cell membrane</location>
        <topology evidence="2">Lipid-anchor</topology>
        <topology evidence="2">GPI-anchor</topology>
    </subcellularLocation>
</comment>
<keyword evidence="9" id="KW-0119">Carbohydrate metabolism</keyword>
<dbReference type="Pfam" id="PF01522">
    <property type="entry name" value="Polysacc_deac_1"/>
    <property type="match status" value="1"/>
</dbReference>
<keyword evidence="8" id="KW-0472">Membrane</keyword>